<evidence type="ECO:0000256" key="1">
    <source>
        <dbReference type="SAM" id="Phobius"/>
    </source>
</evidence>
<feature type="transmembrane region" description="Helical" evidence="1">
    <location>
        <begin position="505"/>
        <end position="525"/>
    </location>
</feature>
<reference evidence="3" key="1">
    <citation type="submission" date="2016-11" db="EMBL/GenBank/DDBJ databases">
        <authorList>
            <person name="Varghese N."/>
            <person name="Submissions S."/>
        </authorList>
    </citation>
    <scope>NUCLEOTIDE SEQUENCE [LARGE SCALE GENOMIC DNA]</scope>
    <source>
        <strain evidence="3">DSM 2635</strain>
    </source>
</reference>
<dbReference type="STRING" id="1121321.SAMN04488530_13311"/>
<evidence type="ECO:0000313" key="3">
    <source>
        <dbReference type="Proteomes" id="UP000243255"/>
    </source>
</evidence>
<gene>
    <name evidence="2" type="ORF">SAMN04488530_13311</name>
</gene>
<keyword evidence="3" id="KW-1185">Reference proteome</keyword>
<dbReference type="OrthoDB" id="9803752at2"/>
<dbReference type="AlphaFoldDB" id="A0A1M5RSV8"/>
<keyword evidence="1" id="KW-0812">Transmembrane</keyword>
<accession>A0A1M5RSV8</accession>
<proteinExistence type="predicted"/>
<dbReference type="Proteomes" id="UP000243255">
    <property type="component" value="Unassembled WGS sequence"/>
</dbReference>
<sequence length="528" mass="62092">MMKKVFSSKRNISILVALGLLVSSISLSIFIQKNSQKRVHSHRQEKIKSRPKEFDIKENNTISDSFSTHLPLVIIDTKGENPKAGVAWDKEKGYFAPLDIDPYVDGNITIIDNEKSINNIKSKPTNKSDILIRQRGNTSIRFPKKQYLIKTTNKDGSKNKQDILGMGKEWEWVLNISYIDRTLLRNYMALNIAGKVMPYTPDVRYCEVVMKDDDKYTYEGVYLMMENVKQGEDRVSISEYDNKFTKSSYLLRRDRFEEDAILLDNYSTKNKLPVGYLEVKYPKKDEITKKTIDYITNDINKFEESIYSSDIDEFYKYRDYIDVESFIDYFIINEFFANYDSGYHSTYIYKENGSKINMGPVWDFDMCLDNDIKSQNVLKIDSTAMHDAPWFSQLLRDSNFTKKLIDRYKYLRKDILSEKNLIKYIDETVMFLGPSIERDTLRWKYQSEYNTEVEKMKFVIREHGKWLDENIDSLYQFSEFRENEKNQSTLEKAKSFILGDDKKTMITSVLSIIFIGIFVVSIILVQRD</sequence>
<dbReference type="Pfam" id="PF08757">
    <property type="entry name" value="CotH"/>
    <property type="match status" value="1"/>
</dbReference>
<evidence type="ECO:0000313" key="2">
    <source>
        <dbReference type="EMBL" id="SHH29432.1"/>
    </source>
</evidence>
<name>A0A1M5RSV8_9FIRM</name>
<dbReference type="EMBL" id="FQWX01000033">
    <property type="protein sequence ID" value="SHH29432.1"/>
    <property type="molecule type" value="Genomic_DNA"/>
</dbReference>
<dbReference type="InterPro" id="IPR014867">
    <property type="entry name" value="Spore_coat_CotH_CotH2/3/7"/>
</dbReference>
<protein>
    <submittedName>
        <fullName evidence="2">CotH protein</fullName>
    </submittedName>
</protein>
<keyword evidence="1" id="KW-0472">Membrane</keyword>
<organism evidence="2 3">
    <name type="scientific">Asaccharospora irregularis DSM 2635</name>
    <dbReference type="NCBI Taxonomy" id="1121321"/>
    <lineage>
        <taxon>Bacteria</taxon>
        <taxon>Bacillati</taxon>
        <taxon>Bacillota</taxon>
        <taxon>Clostridia</taxon>
        <taxon>Peptostreptococcales</taxon>
        <taxon>Peptostreptococcaceae</taxon>
        <taxon>Asaccharospora</taxon>
    </lineage>
</organism>
<keyword evidence="1" id="KW-1133">Transmembrane helix</keyword>
<dbReference type="RefSeq" id="WP_073127116.1">
    <property type="nucleotide sequence ID" value="NZ_BAABCH010000084.1"/>
</dbReference>